<feature type="coiled-coil region" evidence="1">
    <location>
        <begin position="397"/>
        <end position="536"/>
    </location>
</feature>
<dbReference type="PANTHER" id="PTHR23159:SF31">
    <property type="entry name" value="CENTROSOME-ASSOCIATED PROTEIN CEP250 ISOFORM X1"/>
    <property type="match status" value="1"/>
</dbReference>
<evidence type="ECO:0000256" key="1">
    <source>
        <dbReference type="SAM" id="Coils"/>
    </source>
</evidence>
<feature type="region of interest" description="Disordered" evidence="2">
    <location>
        <begin position="983"/>
        <end position="1022"/>
    </location>
</feature>
<organism evidence="3">
    <name type="scientific">Ostreococcus tauri</name>
    <name type="common">Marine green alga</name>
    <dbReference type="NCBI Taxonomy" id="70448"/>
    <lineage>
        <taxon>Eukaryota</taxon>
        <taxon>Viridiplantae</taxon>
        <taxon>Chlorophyta</taxon>
        <taxon>Mamiellophyceae</taxon>
        <taxon>Mamiellales</taxon>
        <taxon>Bathycoccaceae</taxon>
        <taxon>Ostreococcus</taxon>
    </lineage>
</organism>
<dbReference type="AlphaFoldDB" id="A0A1Y5II93"/>
<proteinExistence type="predicted"/>
<sequence>MPSARELLALEEAYESLDPARKRAVSRVQARVRGWAHRNKARAVERREARALGGCWARFALRPKTTMLEQYRAHLGGPIASGTGDLFITSEAICFYCDAADASERDGILFSPSKKKAREGTKPISLKISYPEIAGVSARESSWEPGVTLSMKDGSSMWFGGFYFPSSVQKLIENEWTKQTKTKLESARQIRTEMILAMENKRSALAKREQSKNDEELNALREEMREDKENLRRAEAKARDAAVEIEILRENEVRMEKQRKKLFGQIRDFEEECENLRHKTNSANVARRAAETKLRELETKFDDKIDQLLEDKNGTINDLSAEVSRYKEMWEEDKAQMRLDVEKARRSASELRDQRDSLVREKSKLTIELGELGSELTKFSELSSNESRRVCELESELERVRAESKESAEKRAALKSKYDEAMQRLSSIESRAASAVTEAELKVKMDEIERLNAHCEALRGRLNKKVDDLAVLRAKNEEAMEEISNLKAAREGDAERVAAAKPVEDTANIQKITAELEAKANEVKNLQAQVESLRLNFTTASAANAKLDAKYEEVKSALAAHAAKEANVKNATTDIEMQLRSALENKETKIEALQAELAALNNARETSATIAATLKVKYEEAKRQIEILQSEKENIAKVNANELSKSEVSLREQLQAASAKCEALQGEVDALRVQRENAAVTEAKLQSKLEETASNLSELKSQRDASLETFIKERQELERALAAEAREREARDELQELRRQNDLLLKEHGTLSGRSKELEEKANQLTEVEKEMSALKAEITTTALQQEKWKQDVEYAKAEIERSRSKEEAHNEKYMDMLKHMSEAEREAASARAAESVARDYAAKSSESAKETAEREVRMRDELATMRVAYEVLSTDFRAKTEEFSREVSRLEREVSDAQNNVKVLEVKLDEAREKISNLEQLNIEASNKLDKRRETNLRQKEETKKLYEAYQAAMAQCEETQRLLEREQMETRDMHMQKALEKQRSSSALLGSRPAFTRQPFGDANRGGSPINNGPRALPGVRSIDEMLPSLAKREANAYKAIAPPPMGSPPQ</sequence>
<dbReference type="Proteomes" id="UP000195557">
    <property type="component" value="Unassembled WGS sequence"/>
</dbReference>
<feature type="coiled-coil region" evidence="1">
    <location>
        <begin position="206"/>
        <end position="368"/>
    </location>
</feature>
<evidence type="ECO:0000256" key="2">
    <source>
        <dbReference type="SAM" id="MobiDB-lite"/>
    </source>
</evidence>
<dbReference type="PANTHER" id="PTHR23159">
    <property type="entry name" value="CENTROSOMAL PROTEIN 2"/>
    <property type="match status" value="1"/>
</dbReference>
<gene>
    <name evidence="3" type="ORF">BE221DRAFT_202553</name>
</gene>
<feature type="coiled-coil region" evidence="1">
    <location>
        <begin position="576"/>
        <end position="785"/>
    </location>
</feature>
<protein>
    <submittedName>
        <fullName evidence="3">Myosin class II heavy chain</fullName>
    </submittedName>
</protein>
<keyword evidence="1" id="KW-0175">Coiled coil</keyword>
<dbReference type="PROSITE" id="PS50096">
    <property type="entry name" value="IQ"/>
    <property type="match status" value="1"/>
</dbReference>
<feature type="coiled-coil region" evidence="1">
    <location>
        <begin position="881"/>
        <end position="971"/>
    </location>
</feature>
<evidence type="ECO:0000313" key="3">
    <source>
        <dbReference type="EMBL" id="OUS49299.1"/>
    </source>
</evidence>
<accession>A0A1Y5II93</accession>
<reference evidence="3" key="1">
    <citation type="submission" date="2017-04" db="EMBL/GenBank/DDBJ databases">
        <title>Population genomics of picophytoplankton unveils novel chromosome hypervariability.</title>
        <authorList>
            <consortium name="DOE Joint Genome Institute"/>
            <person name="Blanc-Mathieu R."/>
            <person name="Krasovec M."/>
            <person name="Hebrard M."/>
            <person name="Yau S."/>
            <person name="Desgranges E."/>
            <person name="Martin J."/>
            <person name="Schackwitz W."/>
            <person name="Kuo A."/>
            <person name="Salin G."/>
            <person name="Donnadieu C."/>
            <person name="Desdevises Y."/>
            <person name="Sanchez-Ferandin S."/>
            <person name="Moreau H."/>
            <person name="Rivals E."/>
            <person name="Grigoriev I.V."/>
            <person name="Grimsley N."/>
            <person name="Eyre-Walker A."/>
            <person name="Piganeau G."/>
        </authorList>
    </citation>
    <scope>NUCLEOTIDE SEQUENCE [LARGE SCALE GENOMIC DNA]</scope>
    <source>
        <strain evidence="3">RCC 1115</strain>
    </source>
</reference>
<name>A0A1Y5II93_OSTTA</name>
<dbReference type="EMBL" id="KZ155771">
    <property type="protein sequence ID" value="OUS49299.1"/>
    <property type="molecule type" value="Genomic_DNA"/>
</dbReference>